<gene>
    <name evidence="3" type="ORF">ACTIVE_0773</name>
</gene>
<dbReference type="PANTHER" id="PTHR43205">
    <property type="entry name" value="PROSTAGLANDIN REDUCTASE"/>
    <property type="match status" value="1"/>
</dbReference>
<proteinExistence type="predicted"/>
<dbReference type="Pfam" id="PF16884">
    <property type="entry name" value="ADH_N_2"/>
    <property type="match status" value="1"/>
</dbReference>
<dbReference type="Gene3D" id="3.40.50.720">
    <property type="entry name" value="NAD(P)-binding Rossmann-like Domain"/>
    <property type="match status" value="1"/>
</dbReference>
<dbReference type="InterPro" id="IPR011032">
    <property type="entry name" value="GroES-like_sf"/>
</dbReference>
<dbReference type="InterPro" id="IPR041694">
    <property type="entry name" value="ADH_N_2"/>
</dbReference>
<dbReference type="InterPro" id="IPR036291">
    <property type="entry name" value="NAD(P)-bd_dom_sf"/>
</dbReference>
<dbReference type="CDD" id="cd05288">
    <property type="entry name" value="PGDH"/>
    <property type="match status" value="1"/>
</dbReference>
<dbReference type="InterPro" id="IPR045010">
    <property type="entry name" value="MDR_fam"/>
</dbReference>
<dbReference type="EMBL" id="CP053892">
    <property type="protein sequence ID" value="QKG19137.1"/>
    <property type="molecule type" value="Genomic_DNA"/>
</dbReference>
<evidence type="ECO:0000259" key="2">
    <source>
        <dbReference type="SMART" id="SM00829"/>
    </source>
</evidence>
<dbReference type="AlphaFoldDB" id="A0A7D3ZCM8"/>
<dbReference type="SMART" id="SM00829">
    <property type="entry name" value="PKS_ER"/>
    <property type="match status" value="1"/>
</dbReference>
<evidence type="ECO:0000313" key="4">
    <source>
        <dbReference type="Proteomes" id="UP000501240"/>
    </source>
</evidence>
<sequence>MPTLPESVREIRLAALPDGLPKPEHFTIERTPPPVPGDGDVLVRNRYFHVFPALRTLLGGGVPGAPFPPLRPGDALFGAAIGEVVSAPPDTGLQPGDLVRHFLGWREYAAVPADQCAPVDDALPDPVVHLGSAAIAYTALTRDAPVRRGDTVFVTGGAGGVGSMAGQIARLLGAGRVVGSTGSPAKAQRLVAELGYDAAVVRGAGPDAEPIAEQLAKAAPDGIDVLVDNVGGEQLQAAIGAARTGARFAIVGALAGQMAPGLSGTTGPVEIDTFQLIVKRIGMRGFAGLDDAQGRPSWAERVGGWLRSGELTFPHVRVAGIERAPQALHEVIDGRHLGTVVVEL</sequence>
<name>A0A7D3ZCM8_ACTVE</name>
<dbReference type="Gene3D" id="3.90.180.10">
    <property type="entry name" value="Medium-chain alcohol dehydrogenases, catalytic domain"/>
    <property type="match status" value="1"/>
</dbReference>
<dbReference type="RefSeq" id="WP_173092872.1">
    <property type="nucleotide sequence ID" value="NZ_CP053892.1"/>
</dbReference>
<dbReference type="SUPFAM" id="SSF50129">
    <property type="entry name" value="GroES-like"/>
    <property type="match status" value="1"/>
</dbReference>
<keyword evidence="1 3" id="KW-0560">Oxidoreductase</keyword>
<dbReference type="EC" id="1.3.1.74" evidence="3"/>
<feature type="domain" description="Enoyl reductase (ER)" evidence="2">
    <location>
        <begin position="19"/>
        <end position="342"/>
    </location>
</feature>
<dbReference type="PANTHER" id="PTHR43205:SF7">
    <property type="entry name" value="PROSTAGLANDIN REDUCTASE 1"/>
    <property type="match status" value="1"/>
</dbReference>
<dbReference type="SUPFAM" id="SSF51735">
    <property type="entry name" value="NAD(P)-binding Rossmann-fold domains"/>
    <property type="match status" value="1"/>
</dbReference>
<dbReference type="Pfam" id="PF00107">
    <property type="entry name" value="ADH_zinc_N"/>
    <property type="match status" value="1"/>
</dbReference>
<dbReference type="InterPro" id="IPR020843">
    <property type="entry name" value="ER"/>
</dbReference>
<reference evidence="3 4" key="1">
    <citation type="submission" date="2020-05" db="EMBL/GenBank/DDBJ databases">
        <title>Actinomadura verrucosospora NRRL-B18236 (PFL_A860) Genome sequencing and assembly.</title>
        <authorList>
            <person name="Samborskyy M."/>
        </authorList>
    </citation>
    <scope>NUCLEOTIDE SEQUENCE [LARGE SCALE GENOMIC DNA]</scope>
    <source>
        <strain evidence="3 4">NRRL:B18236</strain>
    </source>
</reference>
<evidence type="ECO:0000313" key="3">
    <source>
        <dbReference type="EMBL" id="QKG19137.1"/>
    </source>
</evidence>
<evidence type="ECO:0000256" key="1">
    <source>
        <dbReference type="ARBA" id="ARBA00023002"/>
    </source>
</evidence>
<organism evidence="3 4">
    <name type="scientific">Actinomadura verrucosospora</name>
    <dbReference type="NCBI Taxonomy" id="46165"/>
    <lineage>
        <taxon>Bacteria</taxon>
        <taxon>Bacillati</taxon>
        <taxon>Actinomycetota</taxon>
        <taxon>Actinomycetes</taxon>
        <taxon>Streptosporangiales</taxon>
        <taxon>Thermomonosporaceae</taxon>
        <taxon>Actinomadura</taxon>
    </lineage>
</organism>
<accession>A0A7D3ZCM8</accession>
<keyword evidence="4" id="KW-1185">Reference proteome</keyword>
<dbReference type="GO" id="GO:0032440">
    <property type="term" value="F:2-alkenal reductase [NAD(P)H] activity"/>
    <property type="evidence" value="ECO:0007669"/>
    <property type="project" value="UniProtKB-EC"/>
</dbReference>
<dbReference type="InterPro" id="IPR013149">
    <property type="entry name" value="ADH-like_C"/>
</dbReference>
<protein>
    <submittedName>
        <fullName evidence="3">Alcohol dehydrogenase zinc-binding domain protein</fullName>
        <ecNumber evidence="3">1.3.1.74</ecNumber>
    </submittedName>
</protein>
<dbReference type="Proteomes" id="UP000501240">
    <property type="component" value="Chromosome"/>
</dbReference>